<dbReference type="GO" id="GO:0006396">
    <property type="term" value="P:RNA processing"/>
    <property type="evidence" value="ECO:0007669"/>
    <property type="project" value="UniProtKB-ARBA"/>
</dbReference>
<evidence type="ECO:0000313" key="6">
    <source>
        <dbReference type="Proteomes" id="UP000445000"/>
    </source>
</evidence>
<feature type="region of interest" description="Disordered" evidence="3">
    <location>
        <begin position="224"/>
        <end position="257"/>
    </location>
</feature>
<sequence length="257" mass="28755">MLEGRVRLNNQPAQPGDRYNPGDRVSIDGKDVTSRLQVFAAPKVVLYHKPQGQPITPTAEDESGEVAAKSVMESLPSLRGSRWLVVNTMQAGDSGLLLLTSDGRLADALRRRAETTPAAYVARVLVPFPEYDVDSIPRVVQYDDETIEFENIEPAGGEGTNRWFRVESHRAHRRAAVRALFESRGLKVSRVIQVKFGEFELPRDLPRGKHRELSESDVADLYASVELTLPTPPPKPAAPARPRRRPAPDRRKKPKRR</sequence>
<dbReference type="Gene3D" id="3.10.290.10">
    <property type="entry name" value="RNA-binding S4 domain"/>
    <property type="match status" value="1"/>
</dbReference>
<comment type="caution">
    <text evidence="5">The sequence shown here is derived from an EMBL/GenBank/DDBJ whole genome shotgun (WGS) entry which is preliminary data.</text>
</comment>
<gene>
    <name evidence="5" type="ORF">GCM10011487_63240</name>
</gene>
<dbReference type="InterPro" id="IPR050343">
    <property type="entry name" value="RsuA_PseudoU_synthase"/>
</dbReference>
<feature type="domain" description="Pseudouridine synthase RsuA/RluA-like" evidence="4">
    <location>
        <begin position="44"/>
        <end position="128"/>
    </location>
</feature>
<dbReference type="InterPro" id="IPR036986">
    <property type="entry name" value="S4_RNA-bd_sf"/>
</dbReference>
<dbReference type="Gene3D" id="3.30.2350.10">
    <property type="entry name" value="Pseudouridine synthase"/>
    <property type="match status" value="1"/>
</dbReference>
<dbReference type="SUPFAM" id="SSF55120">
    <property type="entry name" value="Pseudouridine synthase"/>
    <property type="match status" value="1"/>
</dbReference>
<dbReference type="Proteomes" id="UP000445000">
    <property type="component" value="Unassembled WGS sequence"/>
</dbReference>
<keyword evidence="2" id="KW-0694">RNA-binding</keyword>
<dbReference type="SUPFAM" id="SSF55174">
    <property type="entry name" value="Alpha-L RNA-binding motif"/>
    <property type="match status" value="1"/>
</dbReference>
<evidence type="ECO:0000259" key="4">
    <source>
        <dbReference type="Pfam" id="PF00849"/>
    </source>
</evidence>
<evidence type="ECO:0000256" key="2">
    <source>
        <dbReference type="PROSITE-ProRule" id="PRU00182"/>
    </source>
</evidence>
<feature type="compositionally biased region" description="Pro residues" evidence="3">
    <location>
        <begin position="230"/>
        <end position="239"/>
    </location>
</feature>
<dbReference type="PANTHER" id="PTHR47683:SF3">
    <property type="entry name" value="RIBOSOMAL LARGE SUBUNIT PSEUDOURIDINE SYNTHASE B"/>
    <property type="match status" value="1"/>
</dbReference>
<dbReference type="PANTHER" id="PTHR47683">
    <property type="entry name" value="PSEUDOURIDINE SYNTHASE FAMILY PROTEIN-RELATED"/>
    <property type="match status" value="1"/>
</dbReference>
<protein>
    <recommendedName>
        <fullName evidence="4">Pseudouridine synthase RsuA/RluA-like domain-containing protein</fullName>
    </recommendedName>
</protein>
<organism evidence="5 6">
    <name type="scientific">Steroidobacter agaridevorans</name>
    <dbReference type="NCBI Taxonomy" id="2695856"/>
    <lineage>
        <taxon>Bacteria</taxon>
        <taxon>Pseudomonadati</taxon>
        <taxon>Pseudomonadota</taxon>
        <taxon>Gammaproteobacteria</taxon>
        <taxon>Steroidobacterales</taxon>
        <taxon>Steroidobacteraceae</taxon>
        <taxon>Steroidobacter</taxon>
    </lineage>
</organism>
<feature type="compositionally biased region" description="Basic residues" evidence="3">
    <location>
        <begin position="241"/>
        <end position="257"/>
    </location>
</feature>
<reference evidence="6" key="1">
    <citation type="submission" date="2020-01" db="EMBL/GenBank/DDBJ databases">
        <title>'Steroidobacter agaridevorans' sp. nov., agar-degrading bacteria isolated from rhizosphere soils.</title>
        <authorList>
            <person name="Ikenaga M."/>
            <person name="Kataoka M."/>
            <person name="Murouchi A."/>
            <person name="Katsuragi S."/>
            <person name="Sakai M."/>
        </authorList>
    </citation>
    <scope>NUCLEOTIDE SEQUENCE [LARGE SCALE GENOMIC DNA]</scope>
    <source>
        <strain evidence="6">YU21-B</strain>
    </source>
</reference>
<dbReference type="GO" id="GO:0009982">
    <property type="term" value="F:pseudouridine synthase activity"/>
    <property type="evidence" value="ECO:0007669"/>
    <property type="project" value="InterPro"/>
</dbReference>
<dbReference type="GO" id="GO:0001522">
    <property type="term" value="P:pseudouridine synthesis"/>
    <property type="evidence" value="ECO:0007669"/>
    <property type="project" value="InterPro"/>
</dbReference>
<name>A0A829YLL1_9GAMM</name>
<keyword evidence="6" id="KW-1185">Reference proteome</keyword>
<dbReference type="GO" id="GO:0003723">
    <property type="term" value="F:RNA binding"/>
    <property type="evidence" value="ECO:0007669"/>
    <property type="project" value="UniProtKB-KW"/>
</dbReference>
<dbReference type="Pfam" id="PF00849">
    <property type="entry name" value="PseudoU_synth_2"/>
    <property type="match status" value="1"/>
</dbReference>
<dbReference type="EMBL" id="BLJN01000008">
    <property type="protein sequence ID" value="GFE84324.1"/>
    <property type="molecule type" value="Genomic_DNA"/>
</dbReference>
<proteinExistence type="predicted"/>
<accession>A0A829YLL1</accession>
<evidence type="ECO:0000256" key="1">
    <source>
        <dbReference type="ARBA" id="ARBA00023235"/>
    </source>
</evidence>
<feature type="region of interest" description="Disordered" evidence="3">
    <location>
        <begin position="1"/>
        <end position="26"/>
    </location>
</feature>
<keyword evidence="1" id="KW-0413">Isomerase</keyword>
<evidence type="ECO:0000313" key="5">
    <source>
        <dbReference type="EMBL" id="GFE84324.1"/>
    </source>
</evidence>
<evidence type="ECO:0000256" key="3">
    <source>
        <dbReference type="SAM" id="MobiDB-lite"/>
    </source>
</evidence>
<dbReference type="InterPro" id="IPR006145">
    <property type="entry name" value="PsdUridine_synth_RsuA/RluA"/>
</dbReference>
<dbReference type="PROSITE" id="PS50889">
    <property type="entry name" value="S4"/>
    <property type="match status" value="1"/>
</dbReference>
<dbReference type="GO" id="GO:0140098">
    <property type="term" value="F:catalytic activity, acting on RNA"/>
    <property type="evidence" value="ECO:0007669"/>
    <property type="project" value="UniProtKB-ARBA"/>
</dbReference>
<dbReference type="AlphaFoldDB" id="A0A829YLL1"/>
<dbReference type="InterPro" id="IPR020103">
    <property type="entry name" value="PsdUridine_synth_cat_dom_sf"/>
</dbReference>